<dbReference type="Pfam" id="PF08777">
    <property type="entry name" value="RRM_3"/>
    <property type="match status" value="1"/>
</dbReference>
<dbReference type="Proteomes" id="UP000466442">
    <property type="component" value="Linkage Group LG16"/>
</dbReference>
<feature type="compositionally biased region" description="Basic and acidic residues" evidence="2">
    <location>
        <begin position="170"/>
        <end position="182"/>
    </location>
</feature>
<evidence type="ECO:0000313" key="3">
    <source>
        <dbReference type="EMBL" id="KAF6198452.1"/>
    </source>
</evidence>
<accession>A0A6A4J4S6</accession>
<dbReference type="CDD" id="cd12291">
    <property type="entry name" value="RRM1_La"/>
    <property type="match status" value="1"/>
</dbReference>
<dbReference type="Gene3D" id="3.30.70.330">
    <property type="match status" value="2"/>
</dbReference>
<dbReference type="AlphaFoldDB" id="A0A6A4J4S6"/>
<feature type="coiled-coil region" evidence="1">
    <location>
        <begin position="241"/>
        <end position="268"/>
    </location>
</feature>
<evidence type="ECO:0000313" key="4">
    <source>
        <dbReference type="Proteomes" id="UP000466442"/>
    </source>
</evidence>
<dbReference type="GO" id="GO:0006396">
    <property type="term" value="P:RNA processing"/>
    <property type="evidence" value="ECO:0007669"/>
    <property type="project" value="InterPro"/>
</dbReference>
<feature type="region of interest" description="Disordered" evidence="2">
    <location>
        <begin position="153"/>
        <end position="192"/>
    </location>
</feature>
<keyword evidence="4" id="KW-1185">Reference proteome</keyword>
<protein>
    <submittedName>
        <fullName evidence="3">Uncharacterized protein</fullName>
    </submittedName>
</protein>
<keyword evidence="1" id="KW-0175">Coiled coil</keyword>
<organism evidence="3 4">
    <name type="scientific">Apolygus lucorum</name>
    <name type="common">Small green plant bug</name>
    <name type="synonym">Lygocoris lucorum</name>
    <dbReference type="NCBI Taxonomy" id="248454"/>
    <lineage>
        <taxon>Eukaryota</taxon>
        <taxon>Metazoa</taxon>
        <taxon>Ecdysozoa</taxon>
        <taxon>Arthropoda</taxon>
        <taxon>Hexapoda</taxon>
        <taxon>Insecta</taxon>
        <taxon>Pterygota</taxon>
        <taxon>Neoptera</taxon>
        <taxon>Paraneoptera</taxon>
        <taxon>Hemiptera</taxon>
        <taxon>Heteroptera</taxon>
        <taxon>Panheteroptera</taxon>
        <taxon>Cimicomorpha</taxon>
        <taxon>Miridae</taxon>
        <taxon>Mirini</taxon>
        <taxon>Apolygus</taxon>
    </lineage>
</organism>
<evidence type="ECO:0000256" key="2">
    <source>
        <dbReference type="SAM" id="MobiDB-lite"/>
    </source>
</evidence>
<dbReference type="InterPro" id="IPR002344">
    <property type="entry name" value="Lupus_La"/>
</dbReference>
<reference evidence="3" key="1">
    <citation type="journal article" date="2021" name="Mol. Ecol. Resour.">
        <title>Apolygus lucorum genome provides insights into omnivorousness and mesophyll feeding.</title>
        <authorList>
            <person name="Liu Y."/>
            <person name="Liu H."/>
            <person name="Wang H."/>
            <person name="Huang T."/>
            <person name="Liu B."/>
            <person name="Yang B."/>
            <person name="Yin L."/>
            <person name="Li B."/>
            <person name="Zhang Y."/>
            <person name="Zhang S."/>
            <person name="Jiang F."/>
            <person name="Zhang X."/>
            <person name="Ren Y."/>
            <person name="Wang B."/>
            <person name="Wang S."/>
            <person name="Lu Y."/>
            <person name="Wu K."/>
            <person name="Fan W."/>
            <person name="Wang G."/>
        </authorList>
    </citation>
    <scope>NUCLEOTIDE SEQUENCE</scope>
    <source>
        <strain evidence="3">12Hb</strain>
    </source>
</reference>
<dbReference type="PROSITE" id="PS51939">
    <property type="entry name" value="XRRM"/>
    <property type="match status" value="1"/>
</dbReference>
<dbReference type="GO" id="GO:1990904">
    <property type="term" value="C:ribonucleoprotein complex"/>
    <property type="evidence" value="ECO:0007669"/>
    <property type="project" value="UniProtKB-UniRule"/>
</dbReference>
<dbReference type="InterPro" id="IPR012677">
    <property type="entry name" value="Nucleotide-bd_a/b_plait_sf"/>
</dbReference>
<dbReference type="GO" id="GO:0003723">
    <property type="term" value="F:RNA binding"/>
    <property type="evidence" value="ECO:0007669"/>
    <property type="project" value="InterPro"/>
</dbReference>
<evidence type="ECO:0000256" key="1">
    <source>
        <dbReference type="SAM" id="Coils"/>
    </source>
</evidence>
<dbReference type="PRINTS" id="PR00302">
    <property type="entry name" value="LUPUSLA"/>
</dbReference>
<dbReference type="OrthoDB" id="439993at2759"/>
<dbReference type="SUPFAM" id="SSF54928">
    <property type="entry name" value="RNA-binding domain, RBD"/>
    <property type="match status" value="1"/>
</dbReference>
<dbReference type="InterPro" id="IPR035979">
    <property type="entry name" value="RBD_domain_sf"/>
</dbReference>
<dbReference type="EMBL" id="WIXP02000016">
    <property type="protein sequence ID" value="KAF6198452.1"/>
    <property type="molecule type" value="Genomic_DNA"/>
</dbReference>
<comment type="caution">
    <text evidence="3">The sequence shown here is derived from an EMBL/GenBank/DDBJ whole genome shotgun (WGS) entry which is preliminary data.</text>
</comment>
<dbReference type="InterPro" id="IPR014886">
    <property type="entry name" value="La_xRRM"/>
</dbReference>
<dbReference type="GO" id="GO:0005634">
    <property type="term" value="C:nucleus"/>
    <property type="evidence" value="ECO:0007669"/>
    <property type="project" value="InterPro"/>
</dbReference>
<proteinExistence type="predicted"/>
<gene>
    <name evidence="3" type="ORF">GE061_008200</name>
</gene>
<sequence>MVEEKFEVEVSDEKDKEIKSTTALTDQEGRIIKQIEVNDDNTKIRSPHVPIYLRNREQRREIIARSAYVKRFPTDYKNDDILLWSSTNAPEYENVFMRHYHDKAENKWCFKGSVFITFKTQEACKNFVEGEAVTVNEEKLDIMWQKDYHKKWRKERDNEKKNNKPVKNGSEAKSREKSKDKDSDGEEDAADELPLGAVANLTGFKDSSKISRESIKAKVKECGIAVVFIDFNIGDQSAWVRLDQKDSAKELAKKVAEEEKERRKIENW</sequence>
<name>A0A6A4J4S6_APOLU</name>